<dbReference type="PANTHER" id="PTHR42942">
    <property type="entry name" value="6-O-METHYLGUANINE DNA METHYLTRANSFERASE"/>
    <property type="match status" value="1"/>
</dbReference>
<dbReference type="InterPro" id="IPR036217">
    <property type="entry name" value="MethylDNA_cys_MeTrfase_DNAb"/>
</dbReference>
<dbReference type="InterPro" id="IPR052520">
    <property type="entry name" value="ATL_DNA_repair"/>
</dbReference>
<dbReference type="Gene3D" id="1.10.10.10">
    <property type="entry name" value="Winged helix-like DNA-binding domain superfamily/Winged helix DNA-binding domain"/>
    <property type="match status" value="1"/>
</dbReference>
<dbReference type="InterPro" id="IPR036388">
    <property type="entry name" value="WH-like_DNA-bd_sf"/>
</dbReference>
<protein>
    <submittedName>
        <fullName evidence="3">6-O-methylguanine DNA methyltransferase, DNA binding domain</fullName>
    </submittedName>
</protein>
<organism evidence="3 4">
    <name type="scientific">Acaryochloris marina (strain MBIC 11017)</name>
    <dbReference type="NCBI Taxonomy" id="329726"/>
    <lineage>
        <taxon>Bacteria</taxon>
        <taxon>Bacillati</taxon>
        <taxon>Cyanobacteriota</taxon>
        <taxon>Cyanophyceae</taxon>
        <taxon>Acaryochloridales</taxon>
        <taxon>Acaryochloridaceae</taxon>
        <taxon>Acaryochloris</taxon>
    </lineage>
</organism>
<proteinExistence type="predicted"/>
<dbReference type="GO" id="GO:0008168">
    <property type="term" value="F:methyltransferase activity"/>
    <property type="evidence" value="ECO:0007669"/>
    <property type="project" value="UniProtKB-KW"/>
</dbReference>
<dbReference type="AlphaFoldDB" id="B0CFI3"/>
<accession>B0CFI3</accession>
<sequence length="113" mass="13262">MKTSDRQSHFYQQIYQLVRKIPPGKVATYGQIAELLGRPRHARQIGYALYRVAPDSDIPWQRVVNAQGMISHSPQRQGSDDLQRILLEQEGITFNSQEKLDLRRYRWQPDLLE</sequence>
<name>B0CFI3_ACAM1</name>
<dbReference type="eggNOG" id="COG3695">
    <property type="taxonomic scope" value="Bacteria"/>
</dbReference>
<dbReference type="PANTHER" id="PTHR42942:SF1">
    <property type="entry name" value="ALKYLTRANSFERASE-LIKE PROTEIN 1"/>
    <property type="match status" value="1"/>
</dbReference>
<evidence type="ECO:0000256" key="1">
    <source>
        <dbReference type="ARBA" id="ARBA00022763"/>
    </source>
</evidence>
<dbReference type="GO" id="GO:0032259">
    <property type="term" value="P:methylation"/>
    <property type="evidence" value="ECO:0007669"/>
    <property type="project" value="UniProtKB-KW"/>
</dbReference>
<dbReference type="Pfam" id="PF01035">
    <property type="entry name" value="DNA_binding_1"/>
    <property type="match status" value="1"/>
</dbReference>
<dbReference type="SUPFAM" id="SSF46767">
    <property type="entry name" value="Methylated DNA-protein cysteine methyltransferase, C-terminal domain"/>
    <property type="match status" value="1"/>
</dbReference>
<dbReference type="Proteomes" id="UP000000268">
    <property type="component" value="Chromosome"/>
</dbReference>
<evidence type="ECO:0000259" key="2">
    <source>
        <dbReference type="Pfam" id="PF01035"/>
    </source>
</evidence>
<keyword evidence="4" id="KW-1185">Reference proteome</keyword>
<evidence type="ECO:0000313" key="4">
    <source>
        <dbReference type="Proteomes" id="UP000000268"/>
    </source>
</evidence>
<dbReference type="CDD" id="cd06445">
    <property type="entry name" value="ATase"/>
    <property type="match status" value="1"/>
</dbReference>
<dbReference type="HOGENOM" id="CLU_000445_52_5_3"/>
<dbReference type="InterPro" id="IPR014048">
    <property type="entry name" value="MethylDNA_cys_MeTrfase_DNA-bd"/>
</dbReference>
<keyword evidence="3" id="KW-0808">Transferase</keyword>
<reference evidence="3 4" key="1">
    <citation type="journal article" date="2008" name="Proc. Natl. Acad. Sci. U.S.A.">
        <title>Niche adaptation and genome expansion in the chlorophyll d-producing cyanobacterium Acaryochloris marina.</title>
        <authorList>
            <person name="Swingley W.D."/>
            <person name="Chen M."/>
            <person name="Cheung P.C."/>
            <person name="Conrad A.L."/>
            <person name="Dejesa L.C."/>
            <person name="Hao J."/>
            <person name="Honchak B.M."/>
            <person name="Karbach L.E."/>
            <person name="Kurdoglu A."/>
            <person name="Lahiri S."/>
            <person name="Mastrian S.D."/>
            <person name="Miyashita H."/>
            <person name="Page L."/>
            <person name="Ramakrishna P."/>
            <person name="Satoh S."/>
            <person name="Sattley W.M."/>
            <person name="Shimada Y."/>
            <person name="Taylor H.L."/>
            <person name="Tomo T."/>
            <person name="Tsuchiya T."/>
            <person name="Wang Z.T."/>
            <person name="Raymond J."/>
            <person name="Mimuro M."/>
            <person name="Blankenship R.E."/>
            <person name="Touchman J.W."/>
        </authorList>
    </citation>
    <scope>NUCLEOTIDE SEQUENCE [LARGE SCALE GENOMIC DNA]</scope>
    <source>
        <strain evidence="4">MBIC 11017</strain>
    </source>
</reference>
<evidence type="ECO:0000313" key="3">
    <source>
        <dbReference type="EMBL" id="ABW27002.1"/>
    </source>
</evidence>
<gene>
    <name evidence="3" type="ordered locus">AM1_1986</name>
</gene>
<dbReference type="GO" id="GO:0006281">
    <property type="term" value="P:DNA repair"/>
    <property type="evidence" value="ECO:0007669"/>
    <property type="project" value="InterPro"/>
</dbReference>
<dbReference type="RefSeq" id="WP_012162499.1">
    <property type="nucleotide sequence ID" value="NC_009925.1"/>
</dbReference>
<dbReference type="OrthoDB" id="9789813at2"/>
<dbReference type="KEGG" id="amr:AM1_1986"/>
<keyword evidence="3" id="KW-0489">Methyltransferase</keyword>
<feature type="domain" description="Methylated-DNA-[protein]-cysteine S-methyltransferase DNA binding" evidence="2">
    <location>
        <begin position="10"/>
        <end position="92"/>
    </location>
</feature>
<dbReference type="EMBL" id="CP000828">
    <property type="protein sequence ID" value="ABW27002.1"/>
    <property type="molecule type" value="Genomic_DNA"/>
</dbReference>
<keyword evidence="1" id="KW-0227">DNA damage</keyword>